<keyword evidence="2" id="KW-1185">Reference proteome</keyword>
<evidence type="ECO:0000313" key="2">
    <source>
        <dbReference type="Proteomes" id="UP000692954"/>
    </source>
</evidence>
<dbReference type="Proteomes" id="UP000692954">
    <property type="component" value="Unassembled WGS sequence"/>
</dbReference>
<dbReference type="GO" id="GO:0016765">
    <property type="term" value="F:transferase activity, transferring alkyl or aryl (other than methyl) groups"/>
    <property type="evidence" value="ECO:0007669"/>
    <property type="project" value="InterPro"/>
</dbReference>
<comment type="caution">
    <text evidence="1">The sequence shown here is derived from an EMBL/GenBank/DDBJ whole genome shotgun (WGS) entry which is preliminary data.</text>
</comment>
<dbReference type="Pfam" id="PF01255">
    <property type="entry name" value="Prenyltransf"/>
    <property type="match status" value="1"/>
</dbReference>
<name>A0A8S1RGB3_9CILI</name>
<sequence>MTIYQKKENGTNRWSFIWVSIFLQFIIMELKIKNQRNQCICLSIKNYNRQKDEAYFFMQLMKKKMDYLQKDLNFINIIQVKIKCWGKLDFYKIKNQSLKVLEFFIKDSQYKQFFSKLTFKLNIYFSYNLTNELNNAQRINQKRVFLDNSLGLFNCVVSMNTFDSFFFQIYQIVKFYLFQINCTQFT</sequence>
<dbReference type="InterPro" id="IPR001441">
    <property type="entry name" value="UPP_synth-like"/>
</dbReference>
<protein>
    <submittedName>
        <fullName evidence="1">Uncharacterized protein</fullName>
    </submittedName>
</protein>
<dbReference type="EMBL" id="CAJJDN010000172">
    <property type="protein sequence ID" value="CAD8126988.1"/>
    <property type="molecule type" value="Genomic_DNA"/>
</dbReference>
<evidence type="ECO:0000313" key="1">
    <source>
        <dbReference type="EMBL" id="CAD8126988.1"/>
    </source>
</evidence>
<gene>
    <name evidence="1" type="ORF">PSON_ATCC_30995.1.T1720039</name>
</gene>
<accession>A0A8S1RGB3</accession>
<organism evidence="1 2">
    <name type="scientific">Paramecium sonneborni</name>
    <dbReference type="NCBI Taxonomy" id="65129"/>
    <lineage>
        <taxon>Eukaryota</taxon>
        <taxon>Sar</taxon>
        <taxon>Alveolata</taxon>
        <taxon>Ciliophora</taxon>
        <taxon>Intramacronucleata</taxon>
        <taxon>Oligohymenophorea</taxon>
        <taxon>Peniculida</taxon>
        <taxon>Parameciidae</taxon>
        <taxon>Paramecium</taxon>
    </lineage>
</organism>
<dbReference type="AlphaFoldDB" id="A0A8S1RGB3"/>
<proteinExistence type="predicted"/>
<reference evidence="1" key="1">
    <citation type="submission" date="2021-01" db="EMBL/GenBank/DDBJ databases">
        <authorList>
            <consortium name="Genoscope - CEA"/>
            <person name="William W."/>
        </authorList>
    </citation>
    <scope>NUCLEOTIDE SEQUENCE</scope>
</reference>